<dbReference type="EMBL" id="BLBS01000007">
    <property type="protein sequence ID" value="GET85946.1"/>
    <property type="molecule type" value="Genomic_DNA"/>
</dbReference>
<evidence type="ECO:0000256" key="1">
    <source>
        <dbReference type="SAM" id="MobiDB-lite"/>
    </source>
</evidence>
<feature type="region of interest" description="Disordered" evidence="1">
    <location>
        <begin position="286"/>
        <end position="336"/>
    </location>
</feature>
<reference evidence="2" key="1">
    <citation type="submission" date="2019-11" db="EMBL/GenBank/DDBJ databases">
        <title>Leishmania tarentolae CDS.</title>
        <authorList>
            <person name="Goto Y."/>
            <person name="Yamagishi J."/>
        </authorList>
    </citation>
    <scope>NUCLEOTIDE SEQUENCE [LARGE SCALE GENOMIC DNA]</scope>
    <source>
        <strain evidence="2">Parrot Tar II</strain>
    </source>
</reference>
<protein>
    <submittedName>
        <fullName evidence="2">Uncharacterized protein</fullName>
    </submittedName>
</protein>
<dbReference type="VEuPathDB" id="TriTrypDB:LtaPh_0608100"/>
<dbReference type="OrthoDB" id="278750at2759"/>
<name>A0A640K8G2_LEITA</name>
<accession>A0A640K8G2</accession>
<organism evidence="2 3">
    <name type="scientific">Leishmania tarentolae</name>
    <name type="common">Sauroleishmania tarentolae</name>
    <dbReference type="NCBI Taxonomy" id="5689"/>
    <lineage>
        <taxon>Eukaryota</taxon>
        <taxon>Discoba</taxon>
        <taxon>Euglenozoa</taxon>
        <taxon>Kinetoplastea</taxon>
        <taxon>Metakinetoplastina</taxon>
        <taxon>Trypanosomatida</taxon>
        <taxon>Trypanosomatidae</taxon>
        <taxon>Leishmaniinae</taxon>
        <taxon>Leishmania</taxon>
        <taxon>lizard Leishmania</taxon>
    </lineage>
</organism>
<gene>
    <name evidence="2" type="ORF">LtaPh_0608100</name>
</gene>
<comment type="caution">
    <text evidence="2">The sequence shown here is derived from an EMBL/GenBank/DDBJ whole genome shotgun (WGS) entry which is preliminary data.</text>
</comment>
<feature type="region of interest" description="Disordered" evidence="1">
    <location>
        <begin position="233"/>
        <end position="261"/>
    </location>
</feature>
<proteinExistence type="predicted"/>
<feature type="compositionally biased region" description="Pro residues" evidence="1">
    <location>
        <begin position="1"/>
        <end position="15"/>
    </location>
</feature>
<feature type="compositionally biased region" description="Low complexity" evidence="1">
    <location>
        <begin position="291"/>
        <end position="301"/>
    </location>
</feature>
<evidence type="ECO:0000313" key="3">
    <source>
        <dbReference type="Proteomes" id="UP000419144"/>
    </source>
</evidence>
<dbReference type="AlphaFoldDB" id="A0A640K8G2"/>
<dbReference type="Proteomes" id="UP000419144">
    <property type="component" value="Unassembled WGS sequence"/>
</dbReference>
<feature type="region of interest" description="Disordered" evidence="1">
    <location>
        <begin position="1"/>
        <end position="25"/>
    </location>
</feature>
<evidence type="ECO:0000313" key="2">
    <source>
        <dbReference type="EMBL" id="GET85946.1"/>
    </source>
</evidence>
<sequence>MPPSPPLPSPPPPRASPRARSSHVHAIRRPRCGTLACFLSSFPVCSADASDLEGSHAEARAPREGEQRQALRRLRSDGDGCCGSASPAYSMMRCNLDLCPPHTHRFSRAHTHTRTRTHTRTHTRTRTRQPHSFLWISLACDLVSFLHTHTHTRARVPFRVMDVDNEVEPLLREMSNRLAVVRADLLPALRQLDEDTLLSHYSVDEQARLYLSAAFTLTLSLYSLDKITHRQITPGSGTVPRLTGGGSRGGAAPPLSSASTDTQLVLKMERITEYIKKLQELTTLERERRVASTAAAPAPGAKRPREAPSADTASTSEKRARKAGNEKGLSTAMAPAHSEEDAFGDAQMFSVVSRVAGETGTLVSRLLKQTMPSSAFAANKAE</sequence>
<keyword evidence="3" id="KW-1185">Reference proteome</keyword>